<reference evidence="1" key="1">
    <citation type="submission" date="2022-11" db="EMBL/GenBank/DDBJ databases">
        <title>Draft genome sequence of Hoeflea poritis E7-10 and Hoeflea prorocentri PM5-8, separated from scleractinian coral Porites lutea and marine dinoflagellate.</title>
        <authorList>
            <person name="Zhang G."/>
            <person name="Wei Q."/>
            <person name="Cai L."/>
        </authorList>
    </citation>
    <scope>NUCLEOTIDE SEQUENCE</scope>
    <source>
        <strain evidence="1">PM5-8</strain>
    </source>
</reference>
<dbReference type="InterPro" id="IPR021067">
    <property type="entry name" value="Glycosyltransferase"/>
</dbReference>
<dbReference type="PANTHER" id="PTHR34496:SF10">
    <property type="entry name" value="GLCNAC TRANSFERASE"/>
    <property type="match status" value="1"/>
</dbReference>
<evidence type="ECO:0000313" key="1">
    <source>
        <dbReference type="EMBL" id="MDA5401238.1"/>
    </source>
</evidence>
<dbReference type="RefSeq" id="WP_267993232.1">
    <property type="nucleotide sequence ID" value="NZ_JAPJZI010000002.1"/>
</dbReference>
<organism evidence="1 2">
    <name type="scientific">Hoeflea prorocentri</name>
    <dbReference type="NCBI Taxonomy" id="1922333"/>
    <lineage>
        <taxon>Bacteria</taxon>
        <taxon>Pseudomonadati</taxon>
        <taxon>Pseudomonadota</taxon>
        <taxon>Alphaproteobacteria</taxon>
        <taxon>Hyphomicrobiales</taxon>
        <taxon>Rhizobiaceae</taxon>
        <taxon>Hoeflea</taxon>
    </lineage>
</organism>
<dbReference type="EMBL" id="JAPJZI010000002">
    <property type="protein sequence ID" value="MDA5401238.1"/>
    <property type="molecule type" value="Genomic_DNA"/>
</dbReference>
<evidence type="ECO:0000313" key="2">
    <source>
        <dbReference type="Proteomes" id="UP001151234"/>
    </source>
</evidence>
<protein>
    <recommendedName>
        <fullName evidence="3">Glycosyltransferase (GlcNAc)</fullName>
    </recommendedName>
</protein>
<name>A0A9X3UMG9_9HYPH</name>
<dbReference type="AlphaFoldDB" id="A0A9X3UMG9"/>
<comment type="caution">
    <text evidence="1">The sequence shown here is derived from an EMBL/GenBank/DDBJ whole genome shotgun (WGS) entry which is preliminary data.</text>
</comment>
<evidence type="ECO:0008006" key="3">
    <source>
        <dbReference type="Google" id="ProtNLM"/>
    </source>
</evidence>
<keyword evidence="2" id="KW-1185">Reference proteome</keyword>
<dbReference type="Pfam" id="PF11397">
    <property type="entry name" value="GlcNAc"/>
    <property type="match status" value="2"/>
</dbReference>
<accession>A0A9X3UMG9</accession>
<dbReference type="PANTHER" id="PTHR34496">
    <property type="entry name" value="GLCNAC TRANSFERASE-RELATED"/>
    <property type="match status" value="1"/>
</dbReference>
<dbReference type="InterPro" id="IPR029044">
    <property type="entry name" value="Nucleotide-diphossugar_trans"/>
</dbReference>
<sequence length="416" mass="49121">MATIFIQIASYRDTELLPTLRDCVSKARHPENLRFGICWQRDETETLGEFADDSRFRVREHHYSVSKGLGWARQQTQSLYDGEDYSMQVDAHQRFVEDWDVILIDMLNSIDSEKPLLTCYAPPYDPLNEDQPLSHTPSSLGFDQFTPEGALLIRPTHMKDWQARQSPVPGRYFSGHFSFTIGQWCRDVLYDPEYYFHGEEISMAVRSYTHGYDIFYPHRVVVWHEYTRKYRTTHWNDHVPEKGATVSWYKRNEDSQRRMRILFKQEEADIDFRHLGFGPARSLEHYERYAGVNFRLKAVQRYTFENHEPPNPEIYGSDEEWVSNNVDDFWCRVLLPEGTYDPKTDYETLYVSINNALGESIYRKDMHGDEVRAIFDQRRPAFIQPYKSFEEAAGWTVRLKDSAGEELAEITRPIVR</sequence>
<proteinExistence type="predicted"/>
<dbReference type="Gene3D" id="3.90.550.10">
    <property type="entry name" value="Spore Coat Polysaccharide Biosynthesis Protein SpsA, Chain A"/>
    <property type="match status" value="1"/>
</dbReference>
<dbReference type="SUPFAM" id="SSF53448">
    <property type="entry name" value="Nucleotide-diphospho-sugar transferases"/>
    <property type="match status" value="1"/>
</dbReference>
<dbReference type="Proteomes" id="UP001151234">
    <property type="component" value="Unassembled WGS sequence"/>
</dbReference>
<gene>
    <name evidence="1" type="ORF">OQ273_21880</name>
</gene>